<evidence type="ECO:0000256" key="4">
    <source>
        <dbReference type="ARBA" id="ARBA00022840"/>
    </source>
</evidence>
<keyword evidence="4" id="KW-0067">ATP-binding</keyword>
<sequence length="423" mass="46104">RQVIRRRQIARAASVADALPAVVRAADRSTAEARLVLARAEEARAGRNAELVALRREEAELRTRLHGITEDVHGLELQIYEKRLQVSQLLERAASELGLGEEVLVAEYGPDVPVPEEAPLPPRQRPRAAPEDAADADADADAEAAADPEEETRPDPADDDDPTDAEPVPTRPFDREEQRARLQQAERKLAQLGRVNPLALEEFAALEQRHLFLTEQLADLTATRKDLLTIIDDIDRTMQGVFADAFEDTRKAFDRVFPILFPGGTGSIHLTDPEQLLTTGIEVSVRPAGKRIERLSLLSGGERSLAAVALLIAIFTARPSPFYIMDEVEAALDDANLGRLLTILEQLRDTSQLIVITHQKRTMEIADALYGVSMRQDGVSAVVGQRVSREPRPDSAPGSAGEDEPGGAADPAPEPAPEEQAAS</sequence>
<keyword evidence="3" id="KW-0547">Nucleotide-binding</keyword>
<proteinExistence type="predicted"/>
<evidence type="ECO:0000256" key="5">
    <source>
        <dbReference type="ARBA" id="ARBA00023054"/>
    </source>
</evidence>
<feature type="compositionally biased region" description="Pro residues" evidence="7">
    <location>
        <begin position="112"/>
        <end position="123"/>
    </location>
</feature>
<dbReference type="FunFam" id="3.40.50.300:FF:000901">
    <property type="entry name" value="Chromosome partition protein Smc"/>
    <property type="match status" value="1"/>
</dbReference>
<feature type="compositionally biased region" description="Acidic residues" evidence="7">
    <location>
        <begin position="132"/>
        <end position="150"/>
    </location>
</feature>
<keyword evidence="2" id="KW-0963">Cytoplasm</keyword>
<evidence type="ECO:0000313" key="10">
    <source>
        <dbReference type="Proteomes" id="UP000266484"/>
    </source>
</evidence>
<dbReference type="GO" id="GO:0003677">
    <property type="term" value="F:DNA binding"/>
    <property type="evidence" value="ECO:0007669"/>
    <property type="project" value="UniProtKB-KW"/>
</dbReference>
<evidence type="ECO:0000256" key="1">
    <source>
        <dbReference type="ARBA" id="ARBA00004496"/>
    </source>
</evidence>
<evidence type="ECO:0000256" key="3">
    <source>
        <dbReference type="ARBA" id="ARBA00022741"/>
    </source>
</evidence>
<evidence type="ECO:0000256" key="2">
    <source>
        <dbReference type="ARBA" id="ARBA00022490"/>
    </source>
</evidence>
<dbReference type="PANTHER" id="PTHR18937">
    <property type="entry name" value="STRUCTURAL MAINTENANCE OF CHROMOSOMES SMC FAMILY MEMBER"/>
    <property type="match status" value="1"/>
</dbReference>
<accession>A0A399T8D9</accession>
<keyword evidence="10" id="KW-1185">Reference proteome</keyword>
<feature type="domain" description="RecF/RecN/SMC N-terminal" evidence="8">
    <location>
        <begin position="98"/>
        <end position="380"/>
    </location>
</feature>
<feature type="compositionally biased region" description="Low complexity" evidence="7">
    <location>
        <begin position="396"/>
        <end position="411"/>
    </location>
</feature>
<feature type="region of interest" description="Disordered" evidence="7">
    <location>
        <begin position="110"/>
        <end position="182"/>
    </location>
</feature>
<comment type="subcellular location">
    <subcellularLocation>
        <location evidence="1">Cytoplasm</location>
    </subcellularLocation>
</comment>
<dbReference type="Gene3D" id="3.40.50.300">
    <property type="entry name" value="P-loop containing nucleotide triphosphate hydrolases"/>
    <property type="match status" value="1"/>
</dbReference>
<evidence type="ECO:0000313" key="9">
    <source>
        <dbReference type="EMBL" id="RIJ52556.1"/>
    </source>
</evidence>
<reference evidence="9 10" key="1">
    <citation type="submission" date="2018-08" db="EMBL/GenBank/DDBJ databases">
        <title>Genome Sequence of Clavibacter michiganensis Subspecies type strains, and the Atypical Peach-Colored Strains Isolated from Tomato.</title>
        <authorList>
            <person name="Osdaghi E."/>
            <person name="Portier P."/>
            <person name="Briand M."/>
            <person name="Jacques M.-A."/>
        </authorList>
    </citation>
    <scope>NUCLEOTIDE SEQUENCE [LARGE SCALE GENOMIC DNA]</scope>
    <source>
        <strain evidence="9 10">CFBP 8615</strain>
    </source>
</reference>
<dbReference type="GO" id="GO:0005737">
    <property type="term" value="C:cytoplasm"/>
    <property type="evidence" value="ECO:0007669"/>
    <property type="project" value="UniProtKB-SubCell"/>
</dbReference>
<dbReference type="InterPro" id="IPR003395">
    <property type="entry name" value="RecF/RecN/SMC_N"/>
</dbReference>
<feature type="region of interest" description="Disordered" evidence="7">
    <location>
        <begin position="381"/>
        <end position="423"/>
    </location>
</feature>
<keyword evidence="5" id="KW-0175">Coiled coil</keyword>
<dbReference type="Pfam" id="PF02463">
    <property type="entry name" value="SMC_N"/>
    <property type="match status" value="1"/>
</dbReference>
<gene>
    <name evidence="9" type="ORF">DZG00_04335</name>
</gene>
<organism evidence="9 10">
    <name type="scientific">Clavibacter lycopersici</name>
    <dbReference type="NCBI Taxonomy" id="2301718"/>
    <lineage>
        <taxon>Bacteria</taxon>
        <taxon>Bacillati</taxon>
        <taxon>Actinomycetota</taxon>
        <taxon>Actinomycetes</taxon>
        <taxon>Micrococcales</taxon>
        <taxon>Microbacteriaceae</taxon>
        <taxon>Clavibacter</taxon>
    </lineage>
</organism>
<keyword evidence="6" id="KW-0238">DNA-binding</keyword>
<dbReference type="EMBL" id="QWGT01000037">
    <property type="protein sequence ID" value="RIJ52556.1"/>
    <property type="molecule type" value="Genomic_DNA"/>
</dbReference>
<dbReference type="Proteomes" id="UP000266484">
    <property type="component" value="Unassembled WGS sequence"/>
</dbReference>
<evidence type="ECO:0000256" key="7">
    <source>
        <dbReference type="SAM" id="MobiDB-lite"/>
    </source>
</evidence>
<protein>
    <submittedName>
        <fullName evidence="9">Chromosome segregation protein SMC</fullName>
    </submittedName>
</protein>
<feature type="non-terminal residue" evidence="9">
    <location>
        <position position="1"/>
    </location>
</feature>
<dbReference type="AlphaFoldDB" id="A0A399T8D9"/>
<comment type="caution">
    <text evidence="9">The sequence shown here is derived from an EMBL/GenBank/DDBJ whole genome shotgun (WGS) entry which is preliminary data.</text>
</comment>
<dbReference type="GO" id="GO:0005524">
    <property type="term" value="F:ATP binding"/>
    <property type="evidence" value="ECO:0007669"/>
    <property type="project" value="UniProtKB-KW"/>
</dbReference>
<dbReference type="InterPro" id="IPR027417">
    <property type="entry name" value="P-loop_NTPase"/>
</dbReference>
<name>A0A399T8D9_9MICO</name>
<dbReference type="RefSeq" id="WP_147359920.1">
    <property type="nucleotide sequence ID" value="NZ_QWGT01000037.1"/>
</dbReference>
<dbReference type="SUPFAM" id="SSF52540">
    <property type="entry name" value="P-loop containing nucleoside triphosphate hydrolases"/>
    <property type="match status" value="1"/>
</dbReference>
<feature type="compositionally biased region" description="Basic and acidic residues" evidence="7">
    <location>
        <begin position="172"/>
        <end position="182"/>
    </location>
</feature>
<evidence type="ECO:0000259" key="8">
    <source>
        <dbReference type="Pfam" id="PF02463"/>
    </source>
</evidence>
<evidence type="ECO:0000256" key="6">
    <source>
        <dbReference type="ARBA" id="ARBA00023125"/>
    </source>
</evidence>